<feature type="compositionally biased region" description="Basic and acidic residues" evidence="7">
    <location>
        <begin position="30"/>
        <end position="41"/>
    </location>
</feature>
<keyword evidence="2" id="KW-0808">Transferase</keyword>
<dbReference type="SUPFAM" id="SSF141523">
    <property type="entry name" value="L,D-transpeptidase catalytic domain-like"/>
    <property type="match status" value="1"/>
</dbReference>
<feature type="compositionally biased region" description="Low complexity" evidence="7">
    <location>
        <begin position="78"/>
        <end position="105"/>
    </location>
</feature>
<dbReference type="PANTHER" id="PTHR30582:SF2">
    <property type="entry name" value="L,D-TRANSPEPTIDASE YCIB-RELATED"/>
    <property type="match status" value="1"/>
</dbReference>
<dbReference type="InterPro" id="IPR038063">
    <property type="entry name" value="Transpep_catalytic_dom"/>
</dbReference>
<dbReference type="GO" id="GO:0016740">
    <property type="term" value="F:transferase activity"/>
    <property type="evidence" value="ECO:0007669"/>
    <property type="project" value="UniProtKB-KW"/>
</dbReference>
<dbReference type="GO" id="GO:0018104">
    <property type="term" value="P:peptidoglycan-protein cross-linking"/>
    <property type="evidence" value="ECO:0007669"/>
    <property type="project" value="TreeGrafter"/>
</dbReference>
<feature type="active site" description="Proton donor/acceptor" evidence="6">
    <location>
        <position position="260"/>
    </location>
</feature>
<evidence type="ECO:0000256" key="1">
    <source>
        <dbReference type="ARBA" id="ARBA00004752"/>
    </source>
</evidence>
<dbReference type="AlphaFoldDB" id="A0A6J4SGK8"/>
<sequence>MTPAARILVLAAALLALALTTATSLAGQNARERSELARSEARTPSSQRAASDRAGGPGGRTPSRPEIRSADGRRDPAPLRAGSAAASPGSATARRRPAPQATASRVRIRSGRTVAVRSRPGGRVLARLDSRTEFGSPQVLAAVKTKGRWLGVASTARSDGTLGWVDSRSSALRAAPAKFSIRADLSRRRIELRRGEKVTQRLAVAIGRPGSSTPTGRFTVTDKLNGRDLSPYYGCCVLALSGTQPNLPAGWSGGNRLAIHGTNDTGSIGQASSAGCLRAADSDLGTLMRRVPLGTPVEIRR</sequence>
<accession>A0A6J4SGK8</accession>
<proteinExistence type="predicted"/>
<evidence type="ECO:0000313" key="10">
    <source>
        <dbReference type="EMBL" id="CAA9497949.1"/>
    </source>
</evidence>
<feature type="chain" id="PRO_5026698050" description="L,D-TPase catalytic domain-containing protein" evidence="8">
    <location>
        <begin position="27"/>
        <end position="301"/>
    </location>
</feature>
<evidence type="ECO:0000256" key="4">
    <source>
        <dbReference type="ARBA" id="ARBA00022984"/>
    </source>
</evidence>
<protein>
    <recommendedName>
        <fullName evidence="9">L,D-TPase catalytic domain-containing protein</fullName>
    </recommendedName>
</protein>
<dbReference type="GO" id="GO:0005576">
    <property type="term" value="C:extracellular region"/>
    <property type="evidence" value="ECO:0007669"/>
    <property type="project" value="TreeGrafter"/>
</dbReference>
<dbReference type="PANTHER" id="PTHR30582">
    <property type="entry name" value="L,D-TRANSPEPTIDASE"/>
    <property type="match status" value="1"/>
</dbReference>
<feature type="signal peptide" evidence="8">
    <location>
        <begin position="1"/>
        <end position="26"/>
    </location>
</feature>
<dbReference type="Pfam" id="PF03734">
    <property type="entry name" value="YkuD"/>
    <property type="match status" value="1"/>
</dbReference>
<reference evidence="10" key="1">
    <citation type="submission" date="2020-02" db="EMBL/GenBank/DDBJ databases">
        <authorList>
            <person name="Meier V. D."/>
        </authorList>
    </citation>
    <scope>NUCLEOTIDE SEQUENCE</scope>
    <source>
        <strain evidence="10">AVDCRST_MAG45</strain>
    </source>
</reference>
<dbReference type="GO" id="GO:0008360">
    <property type="term" value="P:regulation of cell shape"/>
    <property type="evidence" value="ECO:0007669"/>
    <property type="project" value="UniProtKB-UniRule"/>
</dbReference>
<evidence type="ECO:0000256" key="6">
    <source>
        <dbReference type="PROSITE-ProRule" id="PRU01373"/>
    </source>
</evidence>
<dbReference type="CDD" id="cd16913">
    <property type="entry name" value="YkuD_like"/>
    <property type="match status" value="1"/>
</dbReference>
<evidence type="ECO:0000256" key="8">
    <source>
        <dbReference type="SAM" id="SignalP"/>
    </source>
</evidence>
<feature type="region of interest" description="Disordered" evidence="7">
    <location>
        <begin position="25"/>
        <end position="105"/>
    </location>
</feature>
<dbReference type="UniPathway" id="UPA00219"/>
<evidence type="ECO:0000256" key="5">
    <source>
        <dbReference type="ARBA" id="ARBA00023316"/>
    </source>
</evidence>
<keyword evidence="4 6" id="KW-0573">Peptidoglycan synthesis</keyword>
<dbReference type="PROSITE" id="PS52029">
    <property type="entry name" value="LD_TPASE"/>
    <property type="match status" value="1"/>
</dbReference>
<evidence type="ECO:0000256" key="3">
    <source>
        <dbReference type="ARBA" id="ARBA00022960"/>
    </source>
</evidence>
<dbReference type="InterPro" id="IPR050979">
    <property type="entry name" value="LD-transpeptidase"/>
</dbReference>
<organism evidence="10">
    <name type="scientific">uncultured Solirubrobacterales bacterium</name>
    <dbReference type="NCBI Taxonomy" id="768556"/>
    <lineage>
        <taxon>Bacteria</taxon>
        <taxon>Bacillati</taxon>
        <taxon>Actinomycetota</taxon>
        <taxon>Thermoleophilia</taxon>
        <taxon>Solirubrobacterales</taxon>
        <taxon>environmental samples</taxon>
    </lineage>
</organism>
<feature type="active site" description="Nucleophile" evidence="6">
    <location>
        <position position="276"/>
    </location>
</feature>
<comment type="pathway">
    <text evidence="1 6">Cell wall biogenesis; peptidoglycan biosynthesis.</text>
</comment>
<keyword evidence="3 6" id="KW-0133">Cell shape</keyword>
<evidence type="ECO:0000259" key="9">
    <source>
        <dbReference type="PROSITE" id="PS52029"/>
    </source>
</evidence>
<feature type="compositionally biased region" description="Basic and acidic residues" evidence="7">
    <location>
        <begin position="63"/>
        <end position="77"/>
    </location>
</feature>
<feature type="domain" description="L,D-TPase catalytic" evidence="9">
    <location>
        <begin position="179"/>
        <end position="300"/>
    </location>
</feature>
<dbReference type="Gene3D" id="2.40.440.10">
    <property type="entry name" value="L,D-transpeptidase catalytic domain-like"/>
    <property type="match status" value="1"/>
</dbReference>
<evidence type="ECO:0000256" key="7">
    <source>
        <dbReference type="SAM" id="MobiDB-lite"/>
    </source>
</evidence>
<dbReference type="GO" id="GO:0071555">
    <property type="term" value="P:cell wall organization"/>
    <property type="evidence" value="ECO:0007669"/>
    <property type="project" value="UniProtKB-UniRule"/>
</dbReference>
<dbReference type="EMBL" id="CADCVU010000095">
    <property type="protein sequence ID" value="CAA9497949.1"/>
    <property type="molecule type" value="Genomic_DNA"/>
</dbReference>
<gene>
    <name evidence="10" type="ORF">AVDCRST_MAG45-1111</name>
</gene>
<evidence type="ECO:0000256" key="2">
    <source>
        <dbReference type="ARBA" id="ARBA00022679"/>
    </source>
</evidence>
<dbReference type="InterPro" id="IPR005490">
    <property type="entry name" value="LD_TPept_cat_dom"/>
</dbReference>
<name>A0A6J4SGK8_9ACTN</name>
<dbReference type="GO" id="GO:0071972">
    <property type="term" value="F:peptidoglycan L,D-transpeptidase activity"/>
    <property type="evidence" value="ECO:0007669"/>
    <property type="project" value="TreeGrafter"/>
</dbReference>
<keyword evidence="8" id="KW-0732">Signal</keyword>
<keyword evidence="5 6" id="KW-0961">Cell wall biogenesis/degradation</keyword>